<dbReference type="Pfam" id="PF02407">
    <property type="entry name" value="Viral_Rep"/>
    <property type="match status" value="1"/>
</dbReference>
<keyword evidence="4" id="KW-0540">Nuclease</keyword>
<protein>
    <recommendedName>
        <fullName evidence="11">CRESS-DNA virus Rep endonuclease domain-containing protein</fullName>
    </recommendedName>
</protein>
<evidence type="ECO:0000256" key="5">
    <source>
        <dbReference type="ARBA" id="ARBA00022723"/>
    </source>
</evidence>
<evidence type="ECO:0000256" key="4">
    <source>
        <dbReference type="ARBA" id="ARBA00022722"/>
    </source>
</evidence>
<evidence type="ECO:0000256" key="10">
    <source>
        <dbReference type="ARBA" id="ARBA00023125"/>
    </source>
</evidence>
<evidence type="ECO:0000313" key="12">
    <source>
        <dbReference type="EMBL" id="KAH3694849.1"/>
    </source>
</evidence>
<dbReference type="GO" id="GO:0000166">
    <property type="term" value="F:nucleotide binding"/>
    <property type="evidence" value="ECO:0007669"/>
    <property type="project" value="UniProtKB-KW"/>
</dbReference>
<dbReference type="AlphaFoldDB" id="A0A9D3YAN0"/>
<evidence type="ECO:0000256" key="7">
    <source>
        <dbReference type="ARBA" id="ARBA00022759"/>
    </source>
</evidence>
<proteinExistence type="predicted"/>
<evidence type="ECO:0000256" key="9">
    <source>
        <dbReference type="ARBA" id="ARBA00023124"/>
    </source>
</evidence>
<dbReference type="PROSITE" id="PS52020">
    <property type="entry name" value="CRESS_DNA_REP"/>
    <property type="match status" value="1"/>
</dbReference>
<evidence type="ECO:0000256" key="2">
    <source>
        <dbReference type="ARBA" id="ARBA00022695"/>
    </source>
</evidence>
<dbReference type="Gene3D" id="3.40.1310.20">
    <property type="match status" value="1"/>
</dbReference>
<comment type="caution">
    <text evidence="12">The sequence shown here is derived from an EMBL/GenBank/DDBJ whole genome shotgun (WGS) entry which is preliminary data.</text>
</comment>
<dbReference type="GO" id="GO:0016779">
    <property type="term" value="F:nucleotidyltransferase activity"/>
    <property type="evidence" value="ECO:0007669"/>
    <property type="project" value="UniProtKB-KW"/>
</dbReference>
<keyword evidence="5" id="KW-0479">Metal-binding</keyword>
<keyword evidence="7" id="KW-0255">Endonuclease</keyword>
<evidence type="ECO:0000256" key="3">
    <source>
        <dbReference type="ARBA" id="ARBA00022705"/>
    </source>
</evidence>
<evidence type="ECO:0000259" key="11">
    <source>
        <dbReference type="PROSITE" id="PS52020"/>
    </source>
</evidence>
<keyword evidence="3" id="KW-0235">DNA replication</keyword>
<dbReference type="InterPro" id="IPR049912">
    <property type="entry name" value="CRESS_DNA_REP"/>
</dbReference>
<keyword evidence="1" id="KW-0808">Transferase</keyword>
<keyword evidence="10" id="KW-0238">DNA-binding</keyword>
<dbReference type="GO" id="GO:0006260">
    <property type="term" value="P:DNA replication"/>
    <property type="evidence" value="ECO:0007669"/>
    <property type="project" value="UniProtKB-KW"/>
</dbReference>
<evidence type="ECO:0000313" key="13">
    <source>
        <dbReference type="Proteomes" id="UP000828390"/>
    </source>
</evidence>
<keyword evidence="9" id="KW-0190">Covalent protein-DNA linkage</keyword>
<dbReference type="GO" id="GO:0016787">
    <property type="term" value="F:hydrolase activity"/>
    <property type="evidence" value="ECO:0007669"/>
    <property type="project" value="UniProtKB-KW"/>
</dbReference>
<name>A0A9D3YAN0_DREPO</name>
<keyword evidence="8" id="KW-0378">Hydrolase</keyword>
<dbReference type="Proteomes" id="UP000828390">
    <property type="component" value="Unassembled WGS sequence"/>
</dbReference>
<dbReference type="GO" id="GO:0046872">
    <property type="term" value="F:metal ion binding"/>
    <property type="evidence" value="ECO:0007669"/>
    <property type="project" value="UniProtKB-KW"/>
</dbReference>
<sequence>MAERRIVEVASKNWCFTINNYSEQEYKDVRDYDCGYLVVREEIGAEQVTPHLQGYVQLHKKMRLTTLKKKFNARGHYSIAKGSARDNYIYCTKEGRFFEKGVQQVNGVSKCDLVAACNDVAAGMSNEDLLKKHGSGYVTHKRKICEMAGELKADGIKKRRMAKSAELVLRPWQREVLEKLEDQNDRQILFVMDPVGGNGKTTLACFMMSIMGAIRFENGKSNDLKYMYKGQKYVIFDFCRSSSEHINYEVIEALENGVFCYEVIEALKNGVFYS</sequence>
<reference evidence="12" key="2">
    <citation type="submission" date="2020-11" db="EMBL/GenBank/DDBJ databases">
        <authorList>
            <person name="McCartney M.A."/>
            <person name="Auch B."/>
            <person name="Kono T."/>
            <person name="Mallez S."/>
            <person name="Becker A."/>
            <person name="Gohl D.M."/>
            <person name="Silverstein K.A.T."/>
            <person name="Koren S."/>
            <person name="Bechman K.B."/>
            <person name="Herman A."/>
            <person name="Abrahante J.E."/>
            <person name="Garbe J."/>
        </authorList>
    </citation>
    <scope>NUCLEOTIDE SEQUENCE</scope>
    <source>
        <strain evidence="12">Duluth1</strain>
        <tissue evidence="12">Whole animal</tissue>
    </source>
</reference>
<evidence type="ECO:0000256" key="8">
    <source>
        <dbReference type="ARBA" id="ARBA00022801"/>
    </source>
</evidence>
<keyword evidence="13" id="KW-1185">Reference proteome</keyword>
<evidence type="ECO:0000256" key="6">
    <source>
        <dbReference type="ARBA" id="ARBA00022741"/>
    </source>
</evidence>
<dbReference type="GO" id="GO:0003677">
    <property type="term" value="F:DNA binding"/>
    <property type="evidence" value="ECO:0007669"/>
    <property type="project" value="UniProtKB-KW"/>
</dbReference>
<keyword evidence="2" id="KW-0548">Nucleotidyltransferase</keyword>
<accession>A0A9D3YAN0</accession>
<evidence type="ECO:0000256" key="1">
    <source>
        <dbReference type="ARBA" id="ARBA00022679"/>
    </source>
</evidence>
<dbReference type="EMBL" id="JAIWYP010000016">
    <property type="protein sequence ID" value="KAH3694849.1"/>
    <property type="molecule type" value="Genomic_DNA"/>
</dbReference>
<organism evidence="12 13">
    <name type="scientific">Dreissena polymorpha</name>
    <name type="common">Zebra mussel</name>
    <name type="synonym">Mytilus polymorpha</name>
    <dbReference type="NCBI Taxonomy" id="45954"/>
    <lineage>
        <taxon>Eukaryota</taxon>
        <taxon>Metazoa</taxon>
        <taxon>Spiralia</taxon>
        <taxon>Lophotrochozoa</taxon>
        <taxon>Mollusca</taxon>
        <taxon>Bivalvia</taxon>
        <taxon>Autobranchia</taxon>
        <taxon>Heteroconchia</taxon>
        <taxon>Euheterodonta</taxon>
        <taxon>Imparidentia</taxon>
        <taxon>Neoheterodontei</taxon>
        <taxon>Myida</taxon>
        <taxon>Dreissenoidea</taxon>
        <taxon>Dreissenidae</taxon>
        <taxon>Dreissena</taxon>
    </lineage>
</organism>
<feature type="domain" description="CRESS-DNA virus Rep endonuclease" evidence="11">
    <location>
        <begin position="8"/>
        <end position="103"/>
    </location>
</feature>
<dbReference type="GO" id="GO:0004519">
    <property type="term" value="F:endonuclease activity"/>
    <property type="evidence" value="ECO:0007669"/>
    <property type="project" value="UniProtKB-KW"/>
</dbReference>
<gene>
    <name evidence="12" type="ORF">DPMN_082290</name>
</gene>
<reference evidence="12" key="1">
    <citation type="journal article" date="2019" name="bioRxiv">
        <title>The Genome of the Zebra Mussel, Dreissena polymorpha: A Resource for Invasive Species Research.</title>
        <authorList>
            <person name="McCartney M.A."/>
            <person name="Auch B."/>
            <person name="Kono T."/>
            <person name="Mallez S."/>
            <person name="Zhang Y."/>
            <person name="Obille A."/>
            <person name="Becker A."/>
            <person name="Abrahante J.E."/>
            <person name="Garbe J."/>
            <person name="Badalamenti J.P."/>
            <person name="Herman A."/>
            <person name="Mangelson H."/>
            <person name="Liachko I."/>
            <person name="Sullivan S."/>
            <person name="Sone E.D."/>
            <person name="Koren S."/>
            <person name="Silverstein K.A.T."/>
            <person name="Beckman K.B."/>
            <person name="Gohl D.M."/>
        </authorList>
    </citation>
    <scope>NUCLEOTIDE SEQUENCE</scope>
    <source>
        <strain evidence="12">Duluth1</strain>
        <tissue evidence="12">Whole animal</tissue>
    </source>
</reference>
<keyword evidence="6" id="KW-0547">Nucleotide-binding</keyword>